<dbReference type="Proteomes" id="UP000003672">
    <property type="component" value="Unassembled WGS sequence"/>
</dbReference>
<dbReference type="SMART" id="SM00490">
    <property type="entry name" value="HELICc"/>
    <property type="match status" value="1"/>
</dbReference>
<dbReference type="AlphaFoldDB" id="A0AA87A0J7"/>
<feature type="domain" description="Helicase C-terminal" evidence="2">
    <location>
        <begin position="658"/>
        <end position="822"/>
    </location>
</feature>
<dbReference type="Pfam" id="PF00271">
    <property type="entry name" value="Helicase_C"/>
    <property type="match status" value="1"/>
</dbReference>
<dbReference type="GO" id="GO:0003677">
    <property type="term" value="F:DNA binding"/>
    <property type="evidence" value="ECO:0007669"/>
    <property type="project" value="InterPro"/>
</dbReference>
<dbReference type="SUPFAM" id="SSF52540">
    <property type="entry name" value="P-loop containing nucleoside triphosphate hydrolases"/>
    <property type="match status" value="1"/>
</dbReference>
<dbReference type="GO" id="GO:0009035">
    <property type="term" value="F:type I site-specific deoxyribonuclease activity"/>
    <property type="evidence" value="ECO:0007669"/>
    <property type="project" value="UniProtKB-EC"/>
</dbReference>
<dbReference type="GO" id="GO:0005524">
    <property type="term" value="F:ATP binding"/>
    <property type="evidence" value="ECO:0007669"/>
    <property type="project" value="InterPro"/>
</dbReference>
<dbReference type="PROSITE" id="PS51192">
    <property type="entry name" value="HELICASE_ATP_BIND_1"/>
    <property type="match status" value="1"/>
</dbReference>
<reference evidence="3 4" key="1">
    <citation type="submission" date="2010-06" db="EMBL/GenBank/DDBJ databases">
        <authorList>
            <person name="Muzny D."/>
            <person name="Qin X."/>
            <person name="Buhay C."/>
            <person name="Dugan-Rocha S."/>
            <person name="Ding Y."/>
            <person name="Chen G."/>
            <person name="Hawes A."/>
            <person name="Holder M."/>
            <person name="Jhangiani S."/>
            <person name="Johnson A."/>
            <person name="Khan Z."/>
            <person name="Li Z."/>
            <person name="Liu W."/>
            <person name="Liu X."/>
            <person name="Perez L."/>
            <person name="Shen H."/>
            <person name="Wang Q."/>
            <person name="Watt J."/>
            <person name="Xi L."/>
            <person name="Xin Y."/>
            <person name="Zhou J."/>
            <person name="Deng J."/>
            <person name="Jiang H."/>
            <person name="Liu Y."/>
            <person name="Qu J."/>
            <person name="Song X.-Z."/>
            <person name="Zhang L."/>
            <person name="Villasana D."/>
            <person name="Johnson A."/>
            <person name="Liu J."/>
            <person name="Liyanage D."/>
            <person name="Lorensuhewa L."/>
            <person name="Robinson T."/>
            <person name="Song A."/>
            <person name="Song B.-B."/>
            <person name="Dinh H."/>
            <person name="Thornton R."/>
            <person name="Coyle M."/>
            <person name="Francisco L."/>
            <person name="Jackson L."/>
            <person name="Javaid M."/>
            <person name="Korchina V."/>
            <person name="Kovar C."/>
            <person name="Mata R."/>
            <person name="Mathew T."/>
            <person name="Ngo R."/>
            <person name="Nguyen L."/>
            <person name="Nguyen N."/>
            <person name="Okwuonu G."/>
            <person name="Ongeri F."/>
            <person name="Pham C."/>
            <person name="Simmons D."/>
            <person name="Wilczek-Boney K."/>
            <person name="Hale W."/>
            <person name="Jakkamsetti A."/>
            <person name="Pham P."/>
            <person name="Ruth R."/>
            <person name="San Lucas F."/>
            <person name="Warren J."/>
            <person name="Zhang J."/>
            <person name="Zhao Z."/>
            <person name="Zhou C."/>
            <person name="Zhu D."/>
            <person name="Lee S."/>
            <person name="Bess C."/>
            <person name="Blankenburg K."/>
            <person name="Forbes L."/>
            <person name="Fu Q."/>
            <person name="Gubbala S."/>
            <person name="Hirani K."/>
            <person name="Jayaseelan J.C."/>
            <person name="Lara F."/>
            <person name="Munidasa M."/>
            <person name="Palculict T."/>
            <person name="Patil S."/>
            <person name="Pu L.-L."/>
            <person name="Saada N."/>
            <person name="Tang L."/>
            <person name="Weissenberger G."/>
            <person name="Zhu Y."/>
            <person name="Hemphill L."/>
            <person name="Shang Y."/>
            <person name="Youmans B."/>
            <person name="Ayvaz T."/>
            <person name="Ross M."/>
            <person name="Santibanez J."/>
            <person name="Aqrawi P."/>
            <person name="Gross S."/>
            <person name="Joshi V."/>
            <person name="Fowler G."/>
            <person name="Nazareth L."/>
            <person name="Reid J."/>
            <person name="Worley K."/>
            <person name="Petrosino J."/>
            <person name="Highlander S."/>
            <person name="Gibbs R."/>
        </authorList>
    </citation>
    <scope>NUCLEOTIDE SEQUENCE [LARGE SCALE GENOMIC DNA]</scope>
    <source>
        <strain evidence="3 4">JV-V03</strain>
    </source>
</reference>
<dbReference type="CDD" id="cd18799">
    <property type="entry name" value="SF2_C_EcoAI-like"/>
    <property type="match status" value="1"/>
</dbReference>
<evidence type="ECO:0000259" key="1">
    <source>
        <dbReference type="PROSITE" id="PS51192"/>
    </source>
</evidence>
<dbReference type="InterPro" id="IPR050742">
    <property type="entry name" value="Helicase_Restrict-Modif_Enz"/>
</dbReference>
<evidence type="ECO:0000259" key="2">
    <source>
        <dbReference type="PROSITE" id="PS51194"/>
    </source>
</evidence>
<dbReference type="CDD" id="cd18032">
    <property type="entry name" value="DEXHc_RE_I_III_res"/>
    <property type="match status" value="1"/>
</dbReference>
<name>A0AA87A0J7_9LACO</name>
<proteinExistence type="predicted"/>
<keyword evidence="3" id="KW-0547">Nucleotide-binding</keyword>
<keyword evidence="3" id="KW-0378">Hydrolase</keyword>
<dbReference type="SMART" id="SM00487">
    <property type="entry name" value="DEXDc"/>
    <property type="match status" value="1"/>
</dbReference>
<organism evidence="3 4">
    <name type="scientific">Lactobacillus paragasseri JV-V03</name>
    <dbReference type="NCBI Taxonomy" id="525326"/>
    <lineage>
        <taxon>Bacteria</taxon>
        <taxon>Bacillati</taxon>
        <taxon>Bacillota</taxon>
        <taxon>Bacilli</taxon>
        <taxon>Lactobacillales</taxon>
        <taxon>Lactobacillaceae</taxon>
        <taxon>Lactobacillus</taxon>
    </lineage>
</organism>
<dbReference type="InterPro" id="IPR014001">
    <property type="entry name" value="Helicase_ATP-bd"/>
</dbReference>
<dbReference type="EC" id="3.1.21.3" evidence="3"/>
<dbReference type="InterPro" id="IPR001650">
    <property type="entry name" value="Helicase_C-like"/>
</dbReference>
<dbReference type="GO" id="GO:0005829">
    <property type="term" value="C:cytosol"/>
    <property type="evidence" value="ECO:0007669"/>
    <property type="project" value="TreeGrafter"/>
</dbReference>
<dbReference type="GO" id="GO:0006304">
    <property type="term" value="P:DNA modification"/>
    <property type="evidence" value="ECO:0007669"/>
    <property type="project" value="InterPro"/>
</dbReference>
<feature type="domain" description="Helicase ATP-binding" evidence="1">
    <location>
        <begin position="398"/>
        <end position="582"/>
    </location>
</feature>
<dbReference type="PROSITE" id="PS51194">
    <property type="entry name" value="HELICASE_CTER"/>
    <property type="match status" value="1"/>
</dbReference>
<dbReference type="InterPro" id="IPR027417">
    <property type="entry name" value="P-loop_NTPase"/>
</dbReference>
<dbReference type="InterPro" id="IPR006935">
    <property type="entry name" value="Helicase/UvrB_N"/>
</dbReference>
<evidence type="ECO:0000313" key="4">
    <source>
        <dbReference type="Proteomes" id="UP000003672"/>
    </source>
</evidence>
<dbReference type="Pfam" id="PF04851">
    <property type="entry name" value="ResIII"/>
    <property type="match status" value="1"/>
</dbReference>
<evidence type="ECO:0000313" key="3">
    <source>
        <dbReference type="EMBL" id="EFJ70071.1"/>
    </source>
</evidence>
<dbReference type="PANTHER" id="PTHR47396">
    <property type="entry name" value="TYPE I RESTRICTION ENZYME ECOKI R PROTEIN"/>
    <property type="match status" value="1"/>
</dbReference>
<keyword evidence="3" id="KW-0347">Helicase</keyword>
<dbReference type="EMBL" id="ACGO02000001">
    <property type="protein sequence ID" value="EFJ70071.1"/>
    <property type="molecule type" value="Genomic_DNA"/>
</dbReference>
<dbReference type="PANTHER" id="PTHR47396:SF1">
    <property type="entry name" value="ATP-DEPENDENT HELICASE IRC3-RELATED"/>
    <property type="match status" value="1"/>
</dbReference>
<protein>
    <submittedName>
        <fullName evidence="3">Helicase C-terminal domain protein</fullName>
        <ecNumber evidence="3">3.1.21.3</ecNumber>
    </submittedName>
</protein>
<dbReference type="NCBIfam" id="NF008521">
    <property type="entry name" value="PRK11448.1"/>
    <property type="match status" value="1"/>
</dbReference>
<gene>
    <name evidence="3" type="primary">hsdR</name>
    <name evidence="3" type="ORF">HMPREF0514_10515</name>
</gene>
<dbReference type="Gene3D" id="3.90.1570.30">
    <property type="match status" value="1"/>
</dbReference>
<sequence>MAIQGKIEAENMKNEDCRMSNFETTKKDYQQYAKLATSAESLIYSDPKSSVAIFGNFAEQLTREIMHLEGFGDWNLKQIDRINELKYRADYPPVVTKYLDDIRRIRNLADHDHQFVVSKKQALEIDKKAHLIWSYFLEVYSQDNPAKYQTPVDQANIFQVQQAQIDQLKKELEAALNSQNPLEVSKEIREQRRKVSVNFAKKHQLTEAETRQLIDKQLQEAGWEADTEKLNNWKFKTEPKKGHNMAIAEWVLPNGQRADYALFKGLEFYGIVEAKKWDQDIAGQMAQPKEYSREVPFRSDYLLVDNQMGDYKVPFIYTANGRPYLKQYKEKSGIWFWDARNPKENAYALEEFHHPEDLALKLTAQNPDEANQDLVDDQDFPKFANRDYQVEAIKSIEEAIKDGKKRILLAMATGTGKTRTAIALMYRLLKHKRARRILYLVDRNSLGQQTADAIKDNKIGNLSISNIYGVKELKDKLPDASTKIQIATVQGMIKRLFYNDSNEEKPSVGQYDFIIVDEAHRGYAEDRELSDKEYKFYDQNDYVSQYRRVVDYFDATAIGMTATPALQTTDIFGQPVYSYSYQQAVLDNYLVDHDAPTIIKTKLSQEGIHFKKGAGINLFDQESESIRSEKLPDNMNFEVKDFNKRVITESFNRVVCDYLAQNCLNPNDPELGKTLIFAATDAHADMVVRLLKEAFKKAGNPVEDDAIEKITGSIRHPNNEIKLFKNEKHPNIAVTVDLLTTGIDVPEITNLVFLRRVQSRILYEQMLGRATRLCPGIHKSVFNIYDAVGIYDAMNKVTNMKPVVKNVTHDVHYFVKRKDEFGISDISEQYQIDLAAAVDRKIKRMNDTKRKDFERLTEIASIDQWARDLIHLDRKEFLDQWKNIEQLDKLQGNTQKQYISDAPDEYLGTERGYGEENSNPEDYIESFNKFVKEHVNTIPALQIVATRPKDLTYDELKKIKLELEKKGFKEHDLQSAWKSANQVQTTADIISFIRQAALGSKLVDHDVRIHNAMQKVYGMADWNMVQKSWLKKIENQLISSTVLGPNAETAFSSNFFKRQGGYKQMRKIFSDNADQIIYVLNENLYV</sequence>
<dbReference type="Gene3D" id="3.40.50.300">
    <property type="entry name" value="P-loop containing nucleotide triphosphate hydrolases"/>
    <property type="match status" value="2"/>
</dbReference>
<comment type="caution">
    <text evidence="3">The sequence shown here is derived from an EMBL/GenBank/DDBJ whole genome shotgun (WGS) entry which is preliminary data.</text>
</comment>
<keyword evidence="3" id="KW-0067">ATP-binding</keyword>
<dbReference type="GO" id="GO:0004386">
    <property type="term" value="F:helicase activity"/>
    <property type="evidence" value="ECO:0007669"/>
    <property type="project" value="UniProtKB-KW"/>
</dbReference>
<accession>A0AA87A0J7</accession>
<dbReference type="InterPro" id="IPR013670">
    <property type="entry name" value="EcoEI_R_C_dom"/>
</dbReference>
<dbReference type="Pfam" id="PF08463">
    <property type="entry name" value="EcoEI_R_C"/>
    <property type="match status" value="1"/>
</dbReference>